<evidence type="ECO:0000313" key="3">
    <source>
        <dbReference type="EMBL" id="SDT53194.1"/>
    </source>
</evidence>
<feature type="region of interest" description="Disordered" evidence="1">
    <location>
        <begin position="246"/>
        <end position="273"/>
    </location>
</feature>
<dbReference type="AlphaFoldDB" id="A0A1H2B4S5"/>
<feature type="compositionally biased region" description="Low complexity" evidence="1">
    <location>
        <begin position="246"/>
        <end position="257"/>
    </location>
</feature>
<organism evidence="3 4">
    <name type="scientific">Pseudarthrobacter equi</name>
    <dbReference type="NCBI Taxonomy" id="728066"/>
    <lineage>
        <taxon>Bacteria</taxon>
        <taxon>Bacillati</taxon>
        <taxon>Actinomycetota</taxon>
        <taxon>Actinomycetes</taxon>
        <taxon>Micrococcales</taxon>
        <taxon>Micrococcaceae</taxon>
        <taxon>Pseudarthrobacter</taxon>
    </lineage>
</organism>
<proteinExistence type="predicted"/>
<dbReference type="InterPro" id="IPR006680">
    <property type="entry name" value="Amidohydro-rel"/>
</dbReference>
<evidence type="ECO:0000313" key="4">
    <source>
        <dbReference type="Proteomes" id="UP000198751"/>
    </source>
</evidence>
<protein>
    <recommendedName>
        <fullName evidence="2">Amidohydrolase-related domain-containing protein</fullName>
    </recommendedName>
</protein>
<dbReference type="Proteomes" id="UP000198751">
    <property type="component" value="Chromosome I"/>
</dbReference>
<evidence type="ECO:0000259" key="2">
    <source>
        <dbReference type="Pfam" id="PF04909"/>
    </source>
</evidence>
<feature type="compositionally biased region" description="Basic and acidic residues" evidence="1">
    <location>
        <begin position="258"/>
        <end position="273"/>
    </location>
</feature>
<dbReference type="GO" id="GO:0016787">
    <property type="term" value="F:hydrolase activity"/>
    <property type="evidence" value="ECO:0007669"/>
    <property type="project" value="InterPro"/>
</dbReference>
<accession>A0A1H2B4S5</accession>
<dbReference type="EMBL" id="LT629779">
    <property type="protein sequence ID" value="SDT53194.1"/>
    <property type="molecule type" value="Genomic_DNA"/>
</dbReference>
<dbReference type="OrthoDB" id="1407586at2"/>
<evidence type="ECO:0000256" key="1">
    <source>
        <dbReference type="SAM" id="MobiDB-lite"/>
    </source>
</evidence>
<dbReference type="RefSeq" id="WP_091722557.1">
    <property type="nucleotide sequence ID" value="NZ_LT629779.1"/>
</dbReference>
<dbReference type="Gene3D" id="3.20.20.140">
    <property type="entry name" value="Metal-dependent hydrolases"/>
    <property type="match status" value="1"/>
</dbReference>
<dbReference type="InterPro" id="IPR032466">
    <property type="entry name" value="Metal_Hydrolase"/>
</dbReference>
<reference evidence="4" key="1">
    <citation type="submission" date="2016-10" db="EMBL/GenBank/DDBJ databases">
        <authorList>
            <person name="Varghese N."/>
            <person name="Submissions S."/>
        </authorList>
    </citation>
    <scope>NUCLEOTIDE SEQUENCE [LARGE SCALE GENOMIC DNA]</scope>
    <source>
        <strain evidence="4">IMMIB L-1606</strain>
    </source>
</reference>
<name>A0A1H2B4S5_9MICC</name>
<keyword evidence="4" id="KW-1185">Reference proteome</keyword>
<feature type="domain" description="Amidohydrolase-related" evidence="2">
    <location>
        <begin position="4"/>
        <end position="234"/>
    </location>
</feature>
<dbReference type="SUPFAM" id="SSF51556">
    <property type="entry name" value="Metallo-dependent hydrolases"/>
    <property type="match status" value="1"/>
</dbReference>
<gene>
    <name evidence="3" type="ORF">SAMN04489743_3427</name>
</gene>
<dbReference type="Pfam" id="PF04909">
    <property type="entry name" value="Amidohydro_2"/>
    <property type="match status" value="1"/>
</dbReference>
<sequence length="273" mass="29033">MDIVDSHVHVGTAGVPLGPPDPAASFAVWRRRAAAVGIYRAVLMAAPVGAYAAANRTVAGLAGQAPGRWLWYVFVNAAADRGRVGSIVADAHTHGACGIKVHWSDGPATDEVGLAAERHRMPVLFDPGGDVEQVVWLAERHPGVAWIVPHLSSFSDDWRAQSRLIGALAMVPNIFTDTSGVRYFDLLTEAVARAGARKVLYGSDGPYLHPAPELAKIFALDLPPAERALILGGNVLQLTGPARRTGGRRTAFAGNGRSRTDQSGTDRRNTAWL</sequence>